<reference evidence="1 2" key="1">
    <citation type="journal article" date="2011" name="J. Bacteriol.">
        <title>Revised genome sequence of Brucella suis 1330.</title>
        <authorList>
            <person name="Tae H."/>
            <person name="Shallom S."/>
            <person name="Settlage R."/>
            <person name="Preston D."/>
            <person name="Adams L.G."/>
            <person name="Garner H.R."/>
        </authorList>
    </citation>
    <scope>NUCLEOTIDE SEQUENCE [LARGE SCALE GENOMIC DNA]</scope>
    <source>
        <strain evidence="1 2">1330</strain>
    </source>
</reference>
<gene>
    <name evidence="1" type="ordered locus">BS1330_I1330</name>
</gene>
<keyword evidence="2" id="KW-1185">Reference proteome</keyword>
<proteinExistence type="predicted"/>
<sequence>MSKKPANAGFEEIGQYTPAVHSSALSVLVGVFSARLAESWQQDSSFDSFFLFLTL</sequence>
<dbReference type="Proteomes" id="UP000007104">
    <property type="component" value="Chromosome I"/>
</dbReference>
<dbReference type="EMBL" id="CP002997">
    <property type="protein sequence ID" value="AEM18666.1"/>
    <property type="molecule type" value="Genomic_DNA"/>
</dbReference>
<evidence type="ECO:0000313" key="2">
    <source>
        <dbReference type="Proteomes" id="UP000007104"/>
    </source>
</evidence>
<protein>
    <submittedName>
        <fullName evidence="1">Uncharacterized protein</fullName>
    </submittedName>
</protein>
<accession>A0A0H3G7K6</accession>
<dbReference type="KEGG" id="bsi:BS1330_I1330"/>
<dbReference type="AlphaFoldDB" id="A0A0H3G7K6"/>
<organism evidence="1 2">
    <name type="scientific">Brucella suis biovar 1 (strain 1330)</name>
    <dbReference type="NCBI Taxonomy" id="204722"/>
    <lineage>
        <taxon>Bacteria</taxon>
        <taxon>Pseudomonadati</taxon>
        <taxon>Pseudomonadota</taxon>
        <taxon>Alphaproteobacteria</taxon>
        <taxon>Hyphomicrobiales</taxon>
        <taxon>Brucellaceae</taxon>
        <taxon>Brucella/Ochrobactrum group</taxon>
        <taxon>Brucella</taxon>
    </lineage>
</organism>
<name>A0A0H3G7K6_BRUSU</name>
<dbReference type="HOGENOM" id="CLU_3077517_0_0_5"/>
<evidence type="ECO:0000313" key="1">
    <source>
        <dbReference type="EMBL" id="AEM18666.1"/>
    </source>
</evidence>